<organism evidence="1 2">
    <name type="scientific">Marasmius crinis-equi</name>
    <dbReference type="NCBI Taxonomy" id="585013"/>
    <lineage>
        <taxon>Eukaryota</taxon>
        <taxon>Fungi</taxon>
        <taxon>Dikarya</taxon>
        <taxon>Basidiomycota</taxon>
        <taxon>Agaricomycotina</taxon>
        <taxon>Agaricomycetes</taxon>
        <taxon>Agaricomycetidae</taxon>
        <taxon>Agaricales</taxon>
        <taxon>Marasmiineae</taxon>
        <taxon>Marasmiaceae</taxon>
        <taxon>Marasmius</taxon>
    </lineage>
</organism>
<keyword evidence="2" id="KW-1185">Reference proteome</keyword>
<evidence type="ECO:0000313" key="1">
    <source>
        <dbReference type="EMBL" id="KAL0575390.1"/>
    </source>
</evidence>
<dbReference type="Proteomes" id="UP001465976">
    <property type="component" value="Unassembled WGS sequence"/>
</dbReference>
<evidence type="ECO:0000313" key="2">
    <source>
        <dbReference type="Proteomes" id="UP001465976"/>
    </source>
</evidence>
<sequence length="209" mass="23581">MAVYDFLQNMFFTFMFCWPLHRSKLMTPALRKVAKKTLMYVLASSAPRVSSDLDVSTAANALVLVGLGGHEQDWVCMTSCVLDITLNAIIIFWVSSGAPSDSVDHFTLPTISQPIETSQTWAARDPKELEPSKADGSLHGVIPELKTLHSIRTHNLEPEVWTKPSSEPILREGDSSCRDWWTYECFTLERTQPLKIEEKSRCKRSHSIP</sequence>
<name>A0ABR3FJ42_9AGAR</name>
<protein>
    <submittedName>
        <fullName evidence="1">Uncharacterized protein</fullName>
    </submittedName>
</protein>
<reference evidence="1 2" key="1">
    <citation type="submission" date="2024-02" db="EMBL/GenBank/DDBJ databases">
        <title>A draft genome for the cacao thread blight pathogen Marasmius crinis-equi.</title>
        <authorList>
            <person name="Cohen S.P."/>
            <person name="Baruah I.K."/>
            <person name="Amoako-Attah I."/>
            <person name="Bukari Y."/>
            <person name="Meinhardt L.W."/>
            <person name="Bailey B.A."/>
        </authorList>
    </citation>
    <scope>NUCLEOTIDE SEQUENCE [LARGE SCALE GENOMIC DNA]</scope>
    <source>
        <strain evidence="1 2">GH-76</strain>
    </source>
</reference>
<gene>
    <name evidence="1" type="ORF">V5O48_006583</name>
</gene>
<proteinExistence type="predicted"/>
<accession>A0ABR3FJ42</accession>
<comment type="caution">
    <text evidence="1">The sequence shown here is derived from an EMBL/GenBank/DDBJ whole genome shotgun (WGS) entry which is preliminary data.</text>
</comment>
<dbReference type="EMBL" id="JBAHYK010000309">
    <property type="protein sequence ID" value="KAL0575390.1"/>
    <property type="molecule type" value="Genomic_DNA"/>
</dbReference>